<protein>
    <recommendedName>
        <fullName evidence="5">Dipeptide epimerase</fullName>
        <ecNumber evidence="5">5.1.1.-</ecNumber>
    </recommendedName>
</protein>
<comment type="similarity">
    <text evidence="1 5">Belongs to the mandelate racemase/muconate lactonizing enzyme family.</text>
</comment>
<dbReference type="Pfam" id="PF13378">
    <property type="entry name" value="MR_MLE_C"/>
    <property type="match status" value="1"/>
</dbReference>
<dbReference type="PANTHER" id="PTHR48073">
    <property type="entry name" value="O-SUCCINYLBENZOATE SYNTHASE-RELATED"/>
    <property type="match status" value="1"/>
</dbReference>
<dbReference type="InterPro" id="IPR036849">
    <property type="entry name" value="Enolase-like_C_sf"/>
</dbReference>
<proteinExistence type="inferred from homology"/>
<dbReference type="SUPFAM" id="SSF51604">
    <property type="entry name" value="Enolase C-terminal domain-like"/>
    <property type="match status" value="1"/>
</dbReference>
<dbReference type="SFLD" id="SFLDS00001">
    <property type="entry name" value="Enolase"/>
    <property type="match status" value="1"/>
</dbReference>
<dbReference type="SMART" id="SM00922">
    <property type="entry name" value="MR_MLE"/>
    <property type="match status" value="1"/>
</dbReference>
<dbReference type="SUPFAM" id="SSF54826">
    <property type="entry name" value="Enolase N-terminal domain-like"/>
    <property type="match status" value="1"/>
</dbReference>
<dbReference type="RefSeq" id="WP_255390922.1">
    <property type="nucleotide sequence ID" value="NZ_CP101509.1"/>
</dbReference>
<dbReference type="NCBIfam" id="NF042940">
    <property type="entry name" value="racemase_DgcA"/>
    <property type="match status" value="1"/>
</dbReference>
<dbReference type="InterPro" id="IPR013341">
    <property type="entry name" value="Mandelate_racemase_N_dom"/>
</dbReference>
<dbReference type="InterPro" id="IPR029017">
    <property type="entry name" value="Enolase-like_N"/>
</dbReference>
<dbReference type="PANTHER" id="PTHR48073:SF2">
    <property type="entry name" value="O-SUCCINYLBENZOATE SYNTHASE"/>
    <property type="match status" value="1"/>
</dbReference>
<keyword evidence="3 5" id="KW-0460">Magnesium</keyword>
<dbReference type="EC" id="5.1.1.-" evidence="5"/>
<evidence type="ECO:0000256" key="4">
    <source>
        <dbReference type="ARBA" id="ARBA00023235"/>
    </source>
</evidence>
<keyword evidence="4 5" id="KW-0413">Isomerase</keyword>
<name>A0ABY5GLK5_9GAMM</name>
<dbReference type="SFLD" id="SFLDF00010">
    <property type="entry name" value="dipeptide_epimerase"/>
    <property type="match status" value="1"/>
</dbReference>
<feature type="domain" description="Mandelate racemase/muconate lactonizing enzyme C-terminal" evidence="6">
    <location>
        <begin position="131"/>
        <end position="224"/>
    </location>
</feature>
<keyword evidence="8" id="KW-1185">Reference proteome</keyword>
<evidence type="ECO:0000256" key="3">
    <source>
        <dbReference type="ARBA" id="ARBA00022842"/>
    </source>
</evidence>
<dbReference type="Pfam" id="PF02746">
    <property type="entry name" value="MR_MLE_N"/>
    <property type="match status" value="1"/>
</dbReference>
<dbReference type="GO" id="GO:0103031">
    <property type="term" value="F:L-Ala-D/L-Glu epimerase activity"/>
    <property type="evidence" value="ECO:0007669"/>
    <property type="project" value="UniProtKB-EC"/>
</dbReference>
<dbReference type="CDD" id="cd03319">
    <property type="entry name" value="L-Ala-DL-Glu_epimerase"/>
    <property type="match status" value="1"/>
</dbReference>
<dbReference type="PROSITE" id="PS00909">
    <property type="entry name" value="MR_MLE_2"/>
    <property type="match status" value="1"/>
</dbReference>
<evidence type="ECO:0000256" key="2">
    <source>
        <dbReference type="ARBA" id="ARBA00022723"/>
    </source>
</evidence>
<dbReference type="Gene3D" id="3.30.390.10">
    <property type="entry name" value="Enolase-like, N-terminal domain"/>
    <property type="match status" value="1"/>
</dbReference>
<keyword evidence="2 5" id="KW-0479">Metal-binding</keyword>
<reference evidence="7" key="1">
    <citation type="submission" date="2022-07" db="EMBL/GenBank/DDBJ databases">
        <title>Genome sequencing of Photobacterium atrarenae GJH2-4.</title>
        <authorList>
            <person name="Park S.-J."/>
        </authorList>
    </citation>
    <scope>NUCLEOTIDE SEQUENCE</scope>
    <source>
        <strain evidence="7">GJH2-4</strain>
    </source>
</reference>
<evidence type="ECO:0000256" key="1">
    <source>
        <dbReference type="ARBA" id="ARBA00008031"/>
    </source>
</evidence>
<dbReference type="InterPro" id="IPR029065">
    <property type="entry name" value="Enolase_C-like"/>
</dbReference>
<organism evidence="7 8">
    <name type="scientific">Photobacterium atrarenae</name>
    <dbReference type="NCBI Taxonomy" id="865757"/>
    <lineage>
        <taxon>Bacteria</taxon>
        <taxon>Pseudomonadati</taxon>
        <taxon>Pseudomonadota</taxon>
        <taxon>Gammaproteobacteria</taxon>
        <taxon>Vibrionales</taxon>
        <taxon>Vibrionaceae</taxon>
        <taxon>Photobacterium</taxon>
    </lineage>
</organism>
<dbReference type="InterPro" id="IPR013342">
    <property type="entry name" value="Mandelate_racemase_C"/>
</dbReference>
<accession>A0ABY5GLK5</accession>
<dbReference type="NCBIfam" id="NF011708">
    <property type="entry name" value="PRK15129.1"/>
    <property type="match status" value="1"/>
</dbReference>
<dbReference type="SFLD" id="SFLDG00180">
    <property type="entry name" value="muconate_cycloisomerase"/>
    <property type="match status" value="1"/>
</dbReference>
<gene>
    <name evidence="7" type="primary">ycjG</name>
    <name evidence="7" type="ORF">NNL38_21565</name>
</gene>
<dbReference type="Gene3D" id="3.20.20.120">
    <property type="entry name" value="Enolase-like C-terminal domain"/>
    <property type="match status" value="1"/>
</dbReference>
<sequence>MQIQAKPEHIPFAKPFRIARGARTHLEIVRVTITDGEQAVEAECTPYARYGEETASVLAQIERVIPALAELSAQQAKSELQTLLPAGAARNALDCALWSLIARQAGSQFPSPYFQLQPALETAMTVSIGTPQEMARQARDYVAQGATLLKVKLDADNIVSRVAATRDVAPDARIILDANESWAGMDLPALFDALAPLEIAMIEQPLPAGADDALQCFVHRIPVCADESCHTRADLAHVRSRYEMINIKLDKTGGLTEALTLKEAAQQQGLAVMVGCMLGTSLAMRAALPIAQDAAVVDLDGPVLIGETGKDVLTYRDGQLIL</sequence>
<dbReference type="InterPro" id="IPR018110">
    <property type="entry name" value="Mandel_Rmase/mucon_lact_enz_CS"/>
</dbReference>
<dbReference type="InterPro" id="IPR034603">
    <property type="entry name" value="Dipeptide_epimerase"/>
</dbReference>
<comment type="cofactor">
    <cofactor evidence="5">
        <name>Mg(2+)</name>
        <dbReference type="ChEBI" id="CHEBI:18420"/>
    </cofactor>
    <text evidence="5">Binds 1 Mg(2+) ion per subunit.</text>
</comment>
<dbReference type="EMBL" id="CP101509">
    <property type="protein sequence ID" value="UTV29604.1"/>
    <property type="molecule type" value="Genomic_DNA"/>
</dbReference>
<evidence type="ECO:0000259" key="6">
    <source>
        <dbReference type="SMART" id="SM00922"/>
    </source>
</evidence>
<evidence type="ECO:0000256" key="5">
    <source>
        <dbReference type="RuleBase" id="RU366006"/>
    </source>
</evidence>
<evidence type="ECO:0000313" key="8">
    <source>
        <dbReference type="Proteomes" id="UP001057998"/>
    </source>
</evidence>
<evidence type="ECO:0000313" key="7">
    <source>
        <dbReference type="EMBL" id="UTV29604.1"/>
    </source>
</evidence>
<dbReference type="Proteomes" id="UP001057998">
    <property type="component" value="Chromosome 2"/>
</dbReference>